<keyword evidence="2" id="KW-0677">Repeat</keyword>
<evidence type="ECO:0000256" key="1">
    <source>
        <dbReference type="ARBA" id="ARBA00022574"/>
    </source>
</evidence>
<dbReference type="Pfam" id="PF00400">
    <property type="entry name" value="WD40"/>
    <property type="match status" value="10"/>
</dbReference>
<feature type="repeat" description="WD" evidence="3">
    <location>
        <begin position="858"/>
        <end position="901"/>
    </location>
</feature>
<evidence type="ECO:0000313" key="5">
    <source>
        <dbReference type="EMBL" id="MBB5810730.1"/>
    </source>
</evidence>
<feature type="domain" description="Orc1-like AAA ATPase" evidence="4">
    <location>
        <begin position="286"/>
        <end position="413"/>
    </location>
</feature>
<dbReference type="Gene3D" id="2.130.10.10">
    <property type="entry name" value="YVTN repeat-like/Quinoprotein amine dehydrogenase"/>
    <property type="match status" value="3"/>
</dbReference>
<evidence type="ECO:0000256" key="2">
    <source>
        <dbReference type="ARBA" id="ARBA00022737"/>
    </source>
</evidence>
<sequence length="1425" mass="152229">MGQGEAVVIGVSTFRSPVPDGEEVPLGSPTWEPLVFVPEVLARVRRAVGRLGYRVTDRLDPVRSELRDLLCDSENRGAQEAHRIVHVVSHGSANGRRARLDMVPADGRLGRDTDVTGWISDSHAERRLTLFLIDLCGSGVAARLPSYVHEAGEEGFAWVIAASDSEEEAYDGRFSTAVAEVLEELSRTGLGTDESQEFVAFSLVARHIGMRLEAADGRVQTVRATLMDPSAPEPVLPFFPNPAYAAFAEDPQRAGRSALDSTVRDFLEELDPLDVRHFTDRPGRHFTGRRTQLRVLAPWLDDPAGSRLCVVVGSPGTGKSALLGALMCAAHPQLTEQARHIRERLPGACRPAVHETIAAVQARQRGLETLLDVLAKQLRLVAPARGWTAEDFVFAVRALHDPPVIVLDALDEALDPADITDRLLLPLTSERRYDGGAVCRLLVGMRPWEQFDELKTLAAREGLMIDLDRTDPAELEDDLAAYLNDALTGVDGYRSGRARSVRERLAGSTAATLARTPQRGERWGEFLVASVFTSYLASTRAVTDVDDAARLGAAAPVTLPDVFELDLTSRAAPEATRALLAAIAHSKGGGIPTELAFPLARAFCPDGPASGPGDADFSRVLEESLFYLRTHTDTDGTTLYRLFHQGLTDHLRSHPYRRPSSGPGSVPPPRVPAADRVLSVLLTPRAGAAHLVWAHAAPYLLRHAIEHARDAGQADALITDPDFLVHADPRSLAPALLAARADKSFLAAAVYNASYHRHRTAHWEERCRLLALDAARYGDTELQRRFTRSLPVSAWQPRWAAGSAPDPALVDLLNAHSSWVTGVACTTVDDRPVAVTTGSDSSVQLWDLVDRQPMCPPLEGHTAGVNSVACTVIGERPVAVTASYDHTLRVWDLRTGQPIGEPLTGHNEDVLAVACTTYEGRPAAVSCSGGTLRVWDLTTGQCVATVRGRHAKQMTTVACTNDPRRPPFMVTHGNDGTAHVWFRGRFHLGGLNGSSGGVTAIACAILDDDPVAVVGSDDGTVRVWDLYGRYPLWELAGEGARVSQVVCTTLRGQPVTAVADNGGIVRLWNLVTRQLVGRLTGVSCVSVASTLIDDLPIVVTGARDGVVQLWDPTPRTAVGDPRDGHTRGVTAVEVTEVEGRPVAVTGSNDRTVRVWDLATGEPVGEPLRAHTDWVDGVTCTTIGGRPAALSAGFDGTVRIWDLATGRPVGEPLTGHSGGVKAVATADAGGRPVVVTGGDDRTVRIWDLATGRQIGAPLTGHTAGVRSVACAVVEGRSVVVSGSYDGTVRIWDLLTGRPTTAPLVGHRGGVRSVACTVIDGWPVVVSGSYDGTVRIWDLLTGGPSGQSLVGYKGSVQSVACAVVEDRPVVVSGSYDGTVRLWDVRTGQCEILTMPRPVSSVALGQDGALVIGTGSGVVVMERKTGRV</sequence>
<dbReference type="PANTHER" id="PTHR22847:SF637">
    <property type="entry name" value="WD REPEAT DOMAIN 5B"/>
    <property type="match status" value="1"/>
</dbReference>
<dbReference type="PROSITE" id="PS50294">
    <property type="entry name" value="WD_REPEATS_REGION"/>
    <property type="match status" value="6"/>
</dbReference>
<comment type="caution">
    <text evidence="5">The sequence shown here is derived from an EMBL/GenBank/DDBJ whole genome shotgun (WGS) entry which is preliminary data.</text>
</comment>
<accession>A0AA89TS99</accession>
<dbReference type="EMBL" id="JACHLX010000001">
    <property type="protein sequence ID" value="MBB5810730.1"/>
    <property type="molecule type" value="Genomic_DNA"/>
</dbReference>
<dbReference type="Proteomes" id="UP000579531">
    <property type="component" value="Unassembled WGS sequence"/>
</dbReference>
<dbReference type="InterPro" id="IPR019775">
    <property type="entry name" value="WD40_repeat_CS"/>
</dbReference>
<dbReference type="SUPFAM" id="SSF52540">
    <property type="entry name" value="P-loop containing nucleoside triphosphate hydrolases"/>
    <property type="match status" value="1"/>
</dbReference>
<dbReference type="InterPro" id="IPR041664">
    <property type="entry name" value="AAA_16"/>
</dbReference>
<keyword evidence="6" id="KW-1185">Reference proteome</keyword>
<feature type="repeat" description="WD" evidence="3">
    <location>
        <begin position="1257"/>
        <end position="1300"/>
    </location>
</feature>
<feature type="repeat" description="WD" evidence="3">
    <location>
        <begin position="1013"/>
        <end position="1026"/>
    </location>
</feature>
<dbReference type="GeneID" id="93838146"/>
<dbReference type="Pfam" id="PF13191">
    <property type="entry name" value="AAA_16"/>
    <property type="match status" value="1"/>
</dbReference>
<reference evidence="5 6" key="1">
    <citation type="submission" date="2020-08" db="EMBL/GenBank/DDBJ databases">
        <title>Sequencing the genomes of 1000 actinobacteria strains.</title>
        <authorList>
            <person name="Klenk H.-P."/>
        </authorList>
    </citation>
    <scope>NUCLEOTIDE SEQUENCE [LARGE SCALE GENOMIC DNA]</scope>
    <source>
        <strain evidence="5 6">DSM 40129</strain>
    </source>
</reference>
<evidence type="ECO:0000259" key="4">
    <source>
        <dbReference type="Pfam" id="PF13191"/>
    </source>
</evidence>
<feature type="repeat" description="WD" evidence="3">
    <location>
        <begin position="1302"/>
        <end position="1337"/>
    </location>
</feature>
<dbReference type="InterPro" id="IPR001680">
    <property type="entry name" value="WD40_rpt"/>
</dbReference>
<dbReference type="InterPro" id="IPR027417">
    <property type="entry name" value="P-loop_NTPase"/>
</dbReference>
<dbReference type="SUPFAM" id="SSF50978">
    <property type="entry name" value="WD40 repeat-like"/>
    <property type="match status" value="2"/>
</dbReference>
<dbReference type="CDD" id="cd00200">
    <property type="entry name" value="WD40"/>
    <property type="match status" value="2"/>
</dbReference>
<evidence type="ECO:0000313" key="6">
    <source>
        <dbReference type="Proteomes" id="UP000579531"/>
    </source>
</evidence>
<proteinExistence type="predicted"/>
<dbReference type="RefSeq" id="WP_184845800.1">
    <property type="nucleotide sequence ID" value="NZ_BAABFE010000009.1"/>
</dbReference>
<dbReference type="PROSITE" id="PS50082">
    <property type="entry name" value="WD_REPEATS_2"/>
    <property type="match status" value="10"/>
</dbReference>
<feature type="repeat" description="WD" evidence="3">
    <location>
        <begin position="1368"/>
        <end position="1390"/>
    </location>
</feature>
<feature type="repeat" description="WD" evidence="3">
    <location>
        <begin position="1167"/>
        <end position="1210"/>
    </location>
</feature>
<organism evidence="5 6">
    <name type="scientific">Streptomyces collinus</name>
    <dbReference type="NCBI Taxonomy" id="42684"/>
    <lineage>
        <taxon>Bacteria</taxon>
        <taxon>Bacillati</taxon>
        <taxon>Actinomycetota</taxon>
        <taxon>Actinomycetes</taxon>
        <taxon>Kitasatosporales</taxon>
        <taxon>Streptomycetaceae</taxon>
        <taxon>Streptomyces</taxon>
    </lineage>
</organism>
<feature type="repeat" description="WD" evidence="3">
    <location>
        <begin position="903"/>
        <end position="945"/>
    </location>
</feature>
<name>A0AA89TS99_STRCU</name>
<dbReference type="InterPro" id="IPR015943">
    <property type="entry name" value="WD40/YVTN_repeat-like_dom_sf"/>
</dbReference>
<dbReference type="PRINTS" id="PR00320">
    <property type="entry name" value="GPROTEINBRPT"/>
</dbReference>
<dbReference type="PROSITE" id="PS00678">
    <property type="entry name" value="WD_REPEATS_1"/>
    <property type="match status" value="8"/>
</dbReference>
<gene>
    <name evidence="5" type="ORF">HNR72_001758</name>
</gene>
<dbReference type="InterPro" id="IPR036322">
    <property type="entry name" value="WD40_repeat_dom_sf"/>
</dbReference>
<feature type="repeat" description="WD" evidence="3">
    <location>
        <begin position="813"/>
        <end position="848"/>
    </location>
</feature>
<feature type="repeat" description="WD" evidence="3">
    <location>
        <begin position="1212"/>
        <end position="1255"/>
    </location>
</feature>
<dbReference type="InterPro" id="IPR020472">
    <property type="entry name" value="WD40_PAC1"/>
</dbReference>
<dbReference type="SMART" id="SM00320">
    <property type="entry name" value="WD40"/>
    <property type="match status" value="13"/>
</dbReference>
<feature type="repeat" description="WD" evidence="3">
    <location>
        <begin position="1122"/>
        <end position="1165"/>
    </location>
</feature>
<dbReference type="PANTHER" id="PTHR22847">
    <property type="entry name" value="WD40 REPEAT PROTEIN"/>
    <property type="match status" value="1"/>
</dbReference>
<keyword evidence="1 3" id="KW-0853">WD repeat</keyword>
<protein>
    <submittedName>
        <fullName evidence="5">WD40 repeat protein</fullName>
    </submittedName>
</protein>
<evidence type="ECO:0000256" key="3">
    <source>
        <dbReference type="PROSITE-ProRule" id="PRU00221"/>
    </source>
</evidence>